<accession>A0ABN9GDP6</accession>
<evidence type="ECO:0000313" key="2">
    <source>
        <dbReference type="Proteomes" id="UP001162483"/>
    </source>
</evidence>
<reference evidence="1" key="1">
    <citation type="submission" date="2023-05" db="EMBL/GenBank/DDBJ databases">
        <authorList>
            <person name="Stuckert A."/>
        </authorList>
    </citation>
    <scope>NUCLEOTIDE SEQUENCE</scope>
</reference>
<dbReference type="EMBL" id="CATNWA010018463">
    <property type="protein sequence ID" value="CAI9607460.1"/>
    <property type="molecule type" value="Genomic_DNA"/>
</dbReference>
<keyword evidence="2" id="KW-1185">Reference proteome</keyword>
<sequence>LKRSSTQKGKFHFKDCSPLGLAPLGSGRGERVPNLTGTCSHFWPDRLGVEGVLPPCSLLGHVTGPRRLQDHSRRAVLLMHAQWVSGCEAASYHSRVPTLKMRASWNTGWPVK</sequence>
<gene>
    <name evidence="1" type="ORF">SPARVUS_LOCUS13953681</name>
</gene>
<name>A0ABN9GDP6_9NEOB</name>
<proteinExistence type="predicted"/>
<comment type="caution">
    <text evidence="1">The sequence shown here is derived from an EMBL/GenBank/DDBJ whole genome shotgun (WGS) entry which is preliminary data.</text>
</comment>
<evidence type="ECO:0000313" key="1">
    <source>
        <dbReference type="EMBL" id="CAI9607460.1"/>
    </source>
</evidence>
<protein>
    <submittedName>
        <fullName evidence="1">Uncharacterized protein</fullName>
    </submittedName>
</protein>
<dbReference type="Proteomes" id="UP001162483">
    <property type="component" value="Unassembled WGS sequence"/>
</dbReference>
<organism evidence="1 2">
    <name type="scientific">Staurois parvus</name>
    <dbReference type="NCBI Taxonomy" id="386267"/>
    <lineage>
        <taxon>Eukaryota</taxon>
        <taxon>Metazoa</taxon>
        <taxon>Chordata</taxon>
        <taxon>Craniata</taxon>
        <taxon>Vertebrata</taxon>
        <taxon>Euteleostomi</taxon>
        <taxon>Amphibia</taxon>
        <taxon>Batrachia</taxon>
        <taxon>Anura</taxon>
        <taxon>Neobatrachia</taxon>
        <taxon>Ranoidea</taxon>
        <taxon>Ranidae</taxon>
        <taxon>Staurois</taxon>
    </lineage>
</organism>
<feature type="non-terminal residue" evidence="1">
    <location>
        <position position="1"/>
    </location>
</feature>